<reference evidence="3 4" key="1">
    <citation type="submission" date="2017-11" db="EMBL/GenBank/DDBJ databases">
        <title>Isolation and Characterization of Methanofollis Species from Methane Seep Offshore SW Taiwan.</title>
        <authorList>
            <person name="Teng N.-H."/>
            <person name="Lai M.-C."/>
            <person name="Chen S.-C."/>
        </authorList>
    </citation>
    <scope>NUCLEOTIDE SEQUENCE [LARGE SCALE GENOMIC DNA]</scope>
    <source>
        <strain evidence="3 4">FWC-SCC2</strain>
    </source>
</reference>
<proteinExistence type="inferred from homology"/>
<sequence length="990" mass="103864">MPKYLYVLLVSIPPLGGVEITRSILMIVIGLLIMVPVAMAADTPVVSVSTDQEWLTAGSSDYGRVTATVTDSGGAPLKGVNVRFSCDDGTSSFSPREQKTRSDGTAVVLFRQGTCSGEAVITASVSMDDDARVFQAECVQRIDHAAPCRMSVQAYESEVTAGGTTEITLQITDRFGNTVDPERETEYIHFFTGSPSGEAGICDGGSCLDDVLLPIGADGRVTAVLRTDPVVGENIVLIMPPAPVLSRYCIVYGIGNGVPASISASVTPDSSVPADGISAISITFRLCDRFGNPSCGRDIRISALPGEEQTLASNSDGTVTLTYGPKQTAGTVDLVVAAVDNASVSLTVPLQFTNRDPVDMILSASPQCMPALEVNPGAHSEVRAKVIDEKGNPVAGQRVDFSITDPVGSAMTVAPALSGSSALTDADGYASVRFVPGAFPGPGDAGYDPASVATCTVRAVWEGVNREIDMNWMNYPYLSVVTSVDPETVRVNDTVDVTVTLRGDGWALQSDPIDVVLAIDRSGSMNDPILPASTKMDAAKNAALAFVCQMNSNQDRIGVVPYFTTSAPVAVSLSSEYAGVCDAIEGLSPGGWTPTRLALKNAIDDLVLHPNENPDAVRAVILLSDGQYNYFGDPLARGNASDAVYNDTGTDDDCYRWYGYCGGAASSPLYDFTSLPDQNLASYAASHGVRIYCISFGDGIAAGDTTYDTMSVCAESTGGFHEHAPDAAALSEIYARIAGELKDIAGVDASMTVSLSRVSVNDAIVDGAGVLDYVPIDGRSTLLRSWMEGESVTVEIEAPHTVDQSADWADDRTLQFDIGTVHLNQVWTASYTLKVGCSGNINLFGPGSLLSFNNGSDTLALPDTYVTAVADLNNAGLGAAALDLENLRTESGGADTLHVQWDLGYNGSAAATQRISYSTDDRQTWTLSGTLPPLSAGEYAQETFLDMNGAAGGYYWVRVRATAPDAPDAVGEIAVPVGPGMSGGPKIRLE</sequence>
<dbReference type="InterPro" id="IPR008964">
    <property type="entry name" value="Invasin/intimin_cell_adhesion"/>
</dbReference>
<dbReference type="InterPro" id="IPR002035">
    <property type="entry name" value="VWF_A"/>
</dbReference>
<comment type="similarity">
    <text evidence="1">Belongs to the intimin/invasin family.</text>
</comment>
<dbReference type="CDD" id="cd00198">
    <property type="entry name" value="vWFA"/>
    <property type="match status" value="1"/>
</dbReference>
<evidence type="ECO:0000313" key="3">
    <source>
        <dbReference type="EMBL" id="TAJ45279.1"/>
    </source>
</evidence>
<dbReference type="SMART" id="SM00634">
    <property type="entry name" value="BID_1"/>
    <property type="match status" value="3"/>
</dbReference>
<evidence type="ECO:0000313" key="4">
    <source>
        <dbReference type="Proteomes" id="UP000292580"/>
    </source>
</evidence>
<dbReference type="SMART" id="SM00327">
    <property type="entry name" value="VWA"/>
    <property type="match status" value="1"/>
</dbReference>
<dbReference type="InterPro" id="IPR013783">
    <property type="entry name" value="Ig-like_fold"/>
</dbReference>
<dbReference type="Pfam" id="PF02369">
    <property type="entry name" value="Big_1"/>
    <property type="match status" value="1"/>
</dbReference>
<dbReference type="SUPFAM" id="SSF49373">
    <property type="entry name" value="Invasin/intimin cell-adhesion fragments"/>
    <property type="match status" value="3"/>
</dbReference>
<dbReference type="Pfam" id="PF13519">
    <property type="entry name" value="VWA_2"/>
    <property type="match status" value="1"/>
</dbReference>
<dbReference type="Proteomes" id="UP000292580">
    <property type="component" value="Unassembled WGS sequence"/>
</dbReference>
<feature type="domain" description="VWFA" evidence="2">
    <location>
        <begin position="514"/>
        <end position="737"/>
    </location>
</feature>
<dbReference type="Gene3D" id="3.40.50.410">
    <property type="entry name" value="von Willebrand factor, type A domain"/>
    <property type="match status" value="1"/>
</dbReference>
<dbReference type="SUPFAM" id="SSF53300">
    <property type="entry name" value="vWA-like"/>
    <property type="match status" value="1"/>
</dbReference>
<keyword evidence="4" id="KW-1185">Reference proteome</keyword>
<dbReference type="PANTHER" id="PTHR10579:SF43">
    <property type="entry name" value="ZINC FINGER (C3HC4-TYPE RING FINGER) FAMILY PROTEIN"/>
    <property type="match status" value="1"/>
</dbReference>
<comment type="caution">
    <text evidence="3">The sequence shown here is derived from an EMBL/GenBank/DDBJ whole genome shotgun (WGS) entry which is preliminary data.</text>
</comment>
<dbReference type="InterPro" id="IPR051266">
    <property type="entry name" value="CLCR"/>
</dbReference>
<name>A0A483CZ53_9EURY</name>
<dbReference type="Gene3D" id="2.60.40.10">
    <property type="entry name" value="Immunoglobulins"/>
    <property type="match status" value="3"/>
</dbReference>
<organism evidence="3 4">
    <name type="scientific">Methanofollis fontis</name>
    <dbReference type="NCBI Taxonomy" id="2052832"/>
    <lineage>
        <taxon>Archaea</taxon>
        <taxon>Methanobacteriati</taxon>
        <taxon>Methanobacteriota</taxon>
        <taxon>Stenosarchaea group</taxon>
        <taxon>Methanomicrobia</taxon>
        <taxon>Methanomicrobiales</taxon>
        <taxon>Methanomicrobiaceae</taxon>
        <taxon>Methanofollis</taxon>
    </lineage>
</organism>
<dbReference type="PROSITE" id="PS50234">
    <property type="entry name" value="VWFA"/>
    <property type="match status" value="1"/>
</dbReference>
<dbReference type="InterPro" id="IPR003344">
    <property type="entry name" value="Big_1_dom"/>
</dbReference>
<dbReference type="PANTHER" id="PTHR10579">
    <property type="entry name" value="CALCIUM-ACTIVATED CHLORIDE CHANNEL REGULATOR"/>
    <property type="match status" value="1"/>
</dbReference>
<dbReference type="EMBL" id="PGCL01000001">
    <property type="protein sequence ID" value="TAJ45279.1"/>
    <property type="molecule type" value="Genomic_DNA"/>
</dbReference>
<gene>
    <name evidence="3" type="ORF">CUJ86_00580</name>
</gene>
<dbReference type="InterPro" id="IPR015217">
    <property type="entry name" value="Invasin_dom_3"/>
</dbReference>
<evidence type="ECO:0000259" key="2">
    <source>
        <dbReference type="PROSITE" id="PS50234"/>
    </source>
</evidence>
<dbReference type="Pfam" id="PF09134">
    <property type="entry name" value="Invasin_D3"/>
    <property type="match status" value="1"/>
</dbReference>
<evidence type="ECO:0000256" key="1">
    <source>
        <dbReference type="ARBA" id="ARBA00010116"/>
    </source>
</evidence>
<accession>A0A483CZ53</accession>
<protein>
    <recommendedName>
        <fullName evidence="2">VWFA domain-containing protein</fullName>
    </recommendedName>
</protein>
<dbReference type="InterPro" id="IPR036465">
    <property type="entry name" value="vWFA_dom_sf"/>
</dbReference>
<dbReference type="AlphaFoldDB" id="A0A483CZ53"/>